<keyword evidence="1" id="KW-0812">Transmembrane</keyword>
<gene>
    <name evidence="2" type="ORF">Apau_1536</name>
</gene>
<keyword evidence="3" id="KW-1185">Reference proteome</keyword>
<evidence type="ECO:0000256" key="1">
    <source>
        <dbReference type="SAM" id="Phobius"/>
    </source>
</evidence>
<keyword evidence="1" id="KW-1133">Transmembrane helix</keyword>
<name>E3D149_9BACT</name>
<keyword evidence="1" id="KW-0472">Membrane</keyword>
<accession>E3D149</accession>
<feature type="transmembrane region" description="Helical" evidence="1">
    <location>
        <begin position="92"/>
        <end position="111"/>
    </location>
</feature>
<reference evidence="2 3" key="1">
    <citation type="journal article" date="2010" name="Stand. Genomic Sci.">
        <title>Non-contiguous finished genome sequence of Aminomonas paucivorans type strain (GLU-3).</title>
        <authorList>
            <person name="Pitluck S."/>
            <person name="Yasawong M."/>
            <person name="Held B."/>
            <person name="Lapidus A."/>
            <person name="Nolan M."/>
            <person name="Copeland A."/>
            <person name="Lucas S."/>
            <person name="Del Rio T.G."/>
            <person name="Tice H."/>
            <person name="Cheng J.F."/>
            <person name="Chertkov O."/>
            <person name="Goodwin L."/>
            <person name="Tapia R."/>
            <person name="Han C."/>
            <person name="Liolios K."/>
            <person name="Ivanova N."/>
            <person name="Mavromatis K."/>
            <person name="Ovchinnikova G."/>
            <person name="Pati A."/>
            <person name="Chen A."/>
            <person name="Palaniappan K."/>
            <person name="Land M."/>
            <person name="Hauser L."/>
            <person name="Chang Y.J."/>
            <person name="Jeffries C.D."/>
            <person name="Pukall R."/>
            <person name="Spring S."/>
            <person name="Rohde M."/>
            <person name="Sikorski J."/>
            <person name="Goker M."/>
            <person name="Woyke T."/>
            <person name="Bristow J."/>
            <person name="Eisen J.A."/>
            <person name="Markowitz V."/>
            <person name="Hugenholtz P."/>
            <person name="Kyrpides N.C."/>
            <person name="Klenk H.P."/>
        </authorList>
    </citation>
    <scope>NUCLEOTIDE SEQUENCE [LARGE SCALE GENOMIC DNA]</scope>
    <source>
        <strain evidence="2 3">DSM 12260</strain>
    </source>
</reference>
<sequence length="112" mass="12374">MMSKVLTGFGYWDVWTWIVFALVAAGISGWIRSRGCKDYKAGTEQDEIFWGGNPVPEDGADFRVPASSAYWGFTRALEGYYRPLLALHSGIATDYVGLMVAMIALLAVLVLF</sequence>
<dbReference type="OrthoDB" id="5072at2"/>
<dbReference type="EMBL" id="CM001022">
    <property type="protein sequence ID" value="EFQ23955.1"/>
    <property type="molecule type" value="Genomic_DNA"/>
</dbReference>
<dbReference type="RefSeq" id="WP_006301165.1">
    <property type="nucleotide sequence ID" value="NZ_CM001022.1"/>
</dbReference>
<dbReference type="Proteomes" id="UP000005096">
    <property type="component" value="Chromosome"/>
</dbReference>
<proteinExistence type="predicted"/>
<dbReference type="STRING" id="584708.Apau_1536"/>
<protein>
    <submittedName>
        <fullName evidence="2">Membrane bound hydrogenase subunit MbhI</fullName>
    </submittedName>
</protein>
<dbReference type="PaxDb" id="584708-Apau_1536"/>
<dbReference type="eggNOG" id="ENOG5032RYF">
    <property type="taxonomic scope" value="Bacteria"/>
</dbReference>
<organism evidence="2 3">
    <name type="scientific">Aminomonas paucivorans DSM 12260</name>
    <dbReference type="NCBI Taxonomy" id="584708"/>
    <lineage>
        <taxon>Bacteria</taxon>
        <taxon>Thermotogati</taxon>
        <taxon>Synergistota</taxon>
        <taxon>Synergistia</taxon>
        <taxon>Synergistales</taxon>
        <taxon>Synergistaceae</taxon>
        <taxon>Aminomonas</taxon>
    </lineage>
</organism>
<dbReference type="AlphaFoldDB" id="E3D149"/>
<feature type="transmembrane region" description="Helical" evidence="1">
    <location>
        <begin position="12"/>
        <end position="31"/>
    </location>
</feature>
<evidence type="ECO:0000313" key="3">
    <source>
        <dbReference type="Proteomes" id="UP000005096"/>
    </source>
</evidence>
<evidence type="ECO:0000313" key="2">
    <source>
        <dbReference type="EMBL" id="EFQ23955.1"/>
    </source>
</evidence>
<dbReference type="HOGENOM" id="CLU_2103359_0_0_0"/>